<dbReference type="PANTHER" id="PTHR33110">
    <property type="entry name" value="F-BOX/KELCH-REPEAT PROTEIN-RELATED"/>
    <property type="match status" value="1"/>
</dbReference>
<dbReference type="Gramene" id="TraesCS3A03G1163800.1">
    <property type="protein sequence ID" value="TraesCS3A03G1163800.1.CDS1"/>
    <property type="gene ID" value="TraesCS3A03G1163800"/>
</dbReference>
<keyword evidence="4" id="KW-1185">Reference proteome</keyword>
<reference evidence="3" key="2">
    <citation type="submission" date="2018-10" db="UniProtKB">
        <authorList>
            <consortium name="EnsemblPlants"/>
        </authorList>
    </citation>
    <scope>IDENTIFICATION</scope>
</reference>
<evidence type="ECO:0000313" key="3">
    <source>
        <dbReference type="EnsemblPlants" id="TraesCS3A02G495600.1.cds1"/>
    </source>
</evidence>
<evidence type="ECO:0000259" key="2">
    <source>
        <dbReference type="Pfam" id="PF03478"/>
    </source>
</evidence>
<protein>
    <recommendedName>
        <fullName evidence="2">KIB1-4 beta-propeller domain-containing protein</fullName>
    </recommendedName>
</protein>
<sequence>MWSPEPCAAPYTYLIDIAFLGDKLYAITMAEDLIPLDLALDGDGSPVVAMGTRVIKKSLRYDCYELLTTFDAVDDDQNEEEEDDEEEEEGEDNDLPCYINCSEEFARDVEPGNIIVISRHLIESHGKLLMVRHRRQFHPDALWVTLMVDVLEAGFSTHDWVPLIGGLGGGQALFVSMDFSKSVPAPCGEVEEDAIYFMDTRDVFNMKSGTSSRQSSIGGATWVFPPEYQL</sequence>
<feature type="domain" description="KIB1-4 beta-propeller" evidence="2">
    <location>
        <begin position="12"/>
        <end position="203"/>
    </location>
</feature>
<dbReference type="Proteomes" id="UP000019116">
    <property type="component" value="Chromosome 3A"/>
</dbReference>
<evidence type="ECO:0000313" key="4">
    <source>
        <dbReference type="Proteomes" id="UP000019116"/>
    </source>
</evidence>
<dbReference type="EnsemblPlants" id="TraesCS3A02G495600.1">
    <property type="protein sequence ID" value="TraesCS3A02G495600.1.cds1"/>
    <property type="gene ID" value="TraesCS3A02G495600"/>
</dbReference>
<name>A0A3B6EQ87_WHEAT</name>
<dbReference type="OMA" id="PSKFHRG"/>
<dbReference type="AlphaFoldDB" id="A0A3B6EQ87"/>
<dbReference type="PANTHER" id="PTHR33110:SF114">
    <property type="entry name" value="F-BOX DOMAIN-CONTAINING PROTEIN"/>
    <property type="match status" value="1"/>
</dbReference>
<feature type="region of interest" description="Disordered" evidence="1">
    <location>
        <begin position="74"/>
        <end position="94"/>
    </location>
</feature>
<dbReference type="OrthoDB" id="677671at2759"/>
<accession>A0A3B6EQ87</accession>
<evidence type="ECO:0000256" key="1">
    <source>
        <dbReference type="SAM" id="MobiDB-lite"/>
    </source>
</evidence>
<proteinExistence type="predicted"/>
<reference evidence="3" key="1">
    <citation type="submission" date="2018-08" db="EMBL/GenBank/DDBJ databases">
        <authorList>
            <person name="Rossello M."/>
        </authorList>
    </citation>
    <scope>NUCLEOTIDE SEQUENCE [LARGE SCALE GENOMIC DNA]</scope>
    <source>
        <strain evidence="3">cv. Chinese Spring</strain>
    </source>
</reference>
<dbReference type="InterPro" id="IPR005174">
    <property type="entry name" value="KIB1-4_b-propeller"/>
</dbReference>
<dbReference type="Gramene" id="TraesCS3A02G495600.1">
    <property type="protein sequence ID" value="TraesCS3A02G495600.1.cds1"/>
    <property type="gene ID" value="TraesCS3A02G495600"/>
</dbReference>
<dbReference type="Pfam" id="PF03478">
    <property type="entry name" value="Beta-prop_KIB1-4"/>
    <property type="match status" value="1"/>
</dbReference>
<organism evidence="3">
    <name type="scientific">Triticum aestivum</name>
    <name type="common">Wheat</name>
    <dbReference type="NCBI Taxonomy" id="4565"/>
    <lineage>
        <taxon>Eukaryota</taxon>
        <taxon>Viridiplantae</taxon>
        <taxon>Streptophyta</taxon>
        <taxon>Embryophyta</taxon>
        <taxon>Tracheophyta</taxon>
        <taxon>Spermatophyta</taxon>
        <taxon>Magnoliopsida</taxon>
        <taxon>Liliopsida</taxon>
        <taxon>Poales</taxon>
        <taxon>Poaceae</taxon>
        <taxon>BOP clade</taxon>
        <taxon>Pooideae</taxon>
        <taxon>Triticodae</taxon>
        <taxon>Triticeae</taxon>
        <taxon>Triticinae</taxon>
        <taxon>Triticum</taxon>
    </lineage>
</organism>